<sequence>MSDSAETQTIRNYYNVALELVMKCGPVACEGYEQANPEFKTKTAFYDLVTVYDKKVEDLLIAGLQKAFPETKFIGEEGTAENNSEPVLTDAPTWIIDPIDGTTNFIRRFPNWCISVGLAINKELVVGIVYIPVVNEMYSAYKGHGAYLNGKPISVSKCTKINNALIGTEMSLIQRAPVRDKHVKRLCKLASNCTGCRGIGSAAVMLCYVARGSIDCFAVEDLQPWDIAGGALIIREAGGIVCHSKGGEFSILKPDCIAAATPELAQDIIGLINEADQLREFSF</sequence>
<dbReference type="Gene3D" id="3.40.190.80">
    <property type="match status" value="1"/>
</dbReference>
<dbReference type="PRINTS" id="PR00378">
    <property type="entry name" value="LIIMPHPHTASE"/>
</dbReference>
<comment type="similarity">
    <text evidence="3 8">Belongs to the inositol monophosphatase superfamily.</text>
</comment>
<dbReference type="InterPro" id="IPR033942">
    <property type="entry name" value="IMPase"/>
</dbReference>
<feature type="binding site" evidence="7">
    <location>
        <position position="100"/>
    </location>
    <ligand>
        <name>Mg(2+)</name>
        <dbReference type="ChEBI" id="CHEBI:18420"/>
        <label>1</label>
        <note>catalytic</note>
    </ligand>
</feature>
<gene>
    <name evidence="9" type="primary">IMP3</name>
    <name evidence="9" type="ORF">g.35883</name>
</gene>
<dbReference type="CDD" id="cd01639">
    <property type="entry name" value="IMPase"/>
    <property type="match status" value="1"/>
</dbReference>
<dbReference type="PANTHER" id="PTHR20854:SF25">
    <property type="entry name" value="INOSITOL-1-MONOPHOSPHATASE"/>
    <property type="match status" value="1"/>
</dbReference>
<keyword evidence="4 7" id="KW-0479">Metal-binding</keyword>
<keyword evidence="6 7" id="KW-0460">Magnesium</keyword>
<evidence type="ECO:0000256" key="8">
    <source>
        <dbReference type="RuleBase" id="RU364068"/>
    </source>
</evidence>
<dbReference type="GO" id="GO:0008934">
    <property type="term" value="F:inositol monophosphate 1-phosphatase activity"/>
    <property type="evidence" value="ECO:0007669"/>
    <property type="project" value="InterPro"/>
</dbReference>
<feature type="binding site" evidence="7">
    <location>
        <position position="76"/>
    </location>
    <ligand>
        <name>Mg(2+)</name>
        <dbReference type="ChEBI" id="CHEBI:18420"/>
        <label>1</label>
        <note>catalytic</note>
    </ligand>
</feature>
<comment type="pathway">
    <text evidence="2 8">Polyol metabolism; myo-inositol biosynthesis; myo-inositol from D-glucose 6-phosphate: step 2/2.</text>
</comment>
<dbReference type="AlphaFoldDB" id="A0A0A1XLY9"/>
<reference evidence="9" key="2">
    <citation type="journal article" date="2015" name="Gigascience">
        <title>Reconstructing a comprehensive transcriptome assembly of a white-pupal translocated strain of the pest fruit fly Bactrocera cucurbitae.</title>
        <authorList>
            <person name="Sim S.B."/>
            <person name="Calla B."/>
            <person name="Hall B."/>
            <person name="DeRego T."/>
            <person name="Geib S.M."/>
        </authorList>
    </citation>
    <scope>NUCLEOTIDE SEQUENCE</scope>
</reference>
<dbReference type="PANTHER" id="PTHR20854">
    <property type="entry name" value="INOSITOL MONOPHOSPHATASE"/>
    <property type="match status" value="1"/>
</dbReference>
<evidence type="ECO:0000313" key="9">
    <source>
        <dbReference type="EMBL" id="JAD11977.1"/>
    </source>
</evidence>
<dbReference type="PROSITE" id="PS00630">
    <property type="entry name" value="IMP_2"/>
    <property type="match status" value="1"/>
</dbReference>
<evidence type="ECO:0000256" key="6">
    <source>
        <dbReference type="ARBA" id="ARBA00022842"/>
    </source>
</evidence>
<protein>
    <recommendedName>
        <fullName evidence="8">Inositol-1-monophosphatase</fullName>
        <ecNumber evidence="8">3.1.3.25</ecNumber>
    </recommendedName>
</protein>
<dbReference type="PROSITE" id="PS00629">
    <property type="entry name" value="IMP_1"/>
    <property type="match status" value="1"/>
</dbReference>
<dbReference type="Gene3D" id="3.30.540.10">
    <property type="entry name" value="Fructose-1,6-Bisphosphatase, subunit A, domain 1"/>
    <property type="match status" value="1"/>
</dbReference>
<comment type="cofactor">
    <cofactor evidence="1 7 8">
        <name>Mg(2+)</name>
        <dbReference type="ChEBI" id="CHEBI:18420"/>
    </cofactor>
</comment>
<evidence type="ECO:0000256" key="5">
    <source>
        <dbReference type="ARBA" id="ARBA00022801"/>
    </source>
</evidence>
<organism evidence="9">
    <name type="scientific">Zeugodacus cucurbitae</name>
    <name type="common">Melon fruit fly</name>
    <name type="synonym">Bactrocera cucurbitae</name>
    <dbReference type="NCBI Taxonomy" id="28588"/>
    <lineage>
        <taxon>Eukaryota</taxon>
        <taxon>Metazoa</taxon>
        <taxon>Ecdysozoa</taxon>
        <taxon>Arthropoda</taxon>
        <taxon>Hexapoda</taxon>
        <taxon>Insecta</taxon>
        <taxon>Pterygota</taxon>
        <taxon>Neoptera</taxon>
        <taxon>Endopterygota</taxon>
        <taxon>Diptera</taxon>
        <taxon>Brachycera</taxon>
        <taxon>Muscomorpha</taxon>
        <taxon>Tephritoidea</taxon>
        <taxon>Tephritidae</taxon>
        <taxon>Zeugodacus</taxon>
        <taxon>Zeugodacus</taxon>
    </lineage>
</organism>
<dbReference type="InterPro" id="IPR020550">
    <property type="entry name" value="Inositol_monophosphatase_CS"/>
</dbReference>
<dbReference type="InterPro" id="IPR000760">
    <property type="entry name" value="Inositol_monophosphatase-like"/>
</dbReference>
<evidence type="ECO:0000256" key="7">
    <source>
        <dbReference type="PIRSR" id="PIRSR600760-2"/>
    </source>
</evidence>
<evidence type="ECO:0000256" key="1">
    <source>
        <dbReference type="ARBA" id="ARBA00001946"/>
    </source>
</evidence>
<feature type="binding site" evidence="7">
    <location>
        <position position="99"/>
    </location>
    <ligand>
        <name>Mg(2+)</name>
        <dbReference type="ChEBI" id="CHEBI:18420"/>
        <label>1</label>
        <note>catalytic</note>
    </ligand>
</feature>
<dbReference type="InterPro" id="IPR020552">
    <property type="entry name" value="Inositol_monoPase_Li-sen"/>
</dbReference>
<dbReference type="GO" id="GO:0006021">
    <property type="term" value="P:inositol biosynthetic process"/>
    <property type="evidence" value="ECO:0007669"/>
    <property type="project" value="UniProtKB-UniPathway"/>
</dbReference>
<evidence type="ECO:0000256" key="2">
    <source>
        <dbReference type="ARBA" id="ARBA00005152"/>
    </source>
</evidence>
<dbReference type="GO" id="GO:0046872">
    <property type="term" value="F:metal ion binding"/>
    <property type="evidence" value="ECO:0007669"/>
    <property type="project" value="UniProtKB-KW"/>
</dbReference>
<evidence type="ECO:0000256" key="4">
    <source>
        <dbReference type="ARBA" id="ARBA00022723"/>
    </source>
</evidence>
<dbReference type="FunFam" id="3.40.190.80:FF:000002">
    <property type="entry name" value="Inositol-1-monophosphatase"/>
    <property type="match status" value="1"/>
</dbReference>
<name>A0A0A1XLY9_ZEUCU</name>
<accession>A0A0A1XLY9</accession>
<dbReference type="InterPro" id="IPR020583">
    <property type="entry name" value="Inositol_monoP_metal-BS"/>
</dbReference>
<dbReference type="GO" id="GO:0046854">
    <property type="term" value="P:phosphatidylinositol phosphate biosynthetic process"/>
    <property type="evidence" value="ECO:0007669"/>
    <property type="project" value="InterPro"/>
</dbReference>
<feature type="binding site" evidence="7">
    <location>
        <position position="226"/>
    </location>
    <ligand>
        <name>Mg(2+)</name>
        <dbReference type="ChEBI" id="CHEBI:18420"/>
        <label>1</label>
        <note>catalytic</note>
    </ligand>
</feature>
<evidence type="ECO:0000256" key="3">
    <source>
        <dbReference type="ARBA" id="ARBA00009759"/>
    </source>
</evidence>
<dbReference type="SUPFAM" id="SSF56655">
    <property type="entry name" value="Carbohydrate phosphatase"/>
    <property type="match status" value="1"/>
</dbReference>
<dbReference type="OrthoDB" id="10254945at2759"/>
<reference evidence="9" key="1">
    <citation type="submission" date="2014-11" db="EMBL/GenBank/DDBJ databases">
        <authorList>
            <person name="Geib S."/>
        </authorList>
    </citation>
    <scope>NUCLEOTIDE SEQUENCE</scope>
</reference>
<dbReference type="FunFam" id="3.30.540.10:FF:000004">
    <property type="entry name" value="Inositol-1-monophosphatase"/>
    <property type="match status" value="1"/>
</dbReference>
<dbReference type="PRINTS" id="PR00377">
    <property type="entry name" value="IMPHPHTASES"/>
</dbReference>
<proteinExistence type="inferred from homology"/>
<dbReference type="GeneID" id="105215525"/>
<feature type="binding site" evidence="7">
    <location>
        <position position="97"/>
    </location>
    <ligand>
        <name>Mg(2+)</name>
        <dbReference type="ChEBI" id="CHEBI:18420"/>
        <label>1</label>
        <note>catalytic</note>
    </ligand>
</feature>
<dbReference type="UniPathway" id="UPA00823">
    <property type="reaction ID" value="UER00788"/>
</dbReference>
<dbReference type="Pfam" id="PF00459">
    <property type="entry name" value="Inositol_P"/>
    <property type="match status" value="1"/>
</dbReference>
<keyword evidence="5 8" id="KW-0378">Hydrolase</keyword>
<comment type="catalytic activity">
    <reaction evidence="8">
        <text>a myo-inositol phosphate + H2O = myo-inositol + phosphate</text>
        <dbReference type="Rhea" id="RHEA:24056"/>
        <dbReference type="ChEBI" id="CHEBI:15377"/>
        <dbReference type="ChEBI" id="CHEBI:17268"/>
        <dbReference type="ChEBI" id="CHEBI:43474"/>
        <dbReference type="ChEBI" id="CHEBI:84139"/>
        <dbReference type="EC" id="3.1.3.25"/>
    </reaction>
</comment>
<dbReference type="GO" id="GO:0007165">
    <property type="term" value="P:signal transduction"/>
    <property type="evidence" value="ECO:0007669"/>
    <property type="project" value="TreeGrafter"/>
</dbReference>
<dbReference type="EC" id="3.1.3.25" evidence="8"/>
<dbReference type="EMBL" id="GBXI01002315">
    <property type="protein sequence ID" value="JAD11977.1"/>
    <property type="molecule type" value="Transcribed_RNA"/>
</dbReference>